<dbReference type="NCBIfam" id="TIGR00030">
    <property type="entry name" value="S21p"/>
    <property type="match status" value="1"/>
</dbReference>
<dbReference type="Proteomes" id="UP000001508">
    <property type="component" value="Chromosome"/>
</dbReference>
<dbReference type="eggNOG" id="COG0828">
    <property type="taxonomic scope" value="Bacteria"/>
</dbReference>
<keyword evidence="7" id="KW-1185">Reference proteome</keyword>
<dbReference type="OrthoDB" id="9811907at2"/>
<dbReference type="InterPro" id="IPR038380">
    <property type="entry name" value="Ribosomal_bS21_sf"/>
</dbReference>
<dbReference type="GO" id="GO:0003735">
    <property type="term" value="F:structural constituent of ribosome"/>
    <property type="evidence" value="ECO:0007669"/>
    <property type="project" value="InterPro"/>
</dbReference>
<evidence type="ECO:0000313" key="7">
    <source>
        <dbReference type="Proteomes" id="UP000001508"/>
    </source>
</evidence>
<protein>
    <recommendedName>
        <fullName evidence="4 5">Small ribosomal subunit protein bS21</fullName>
    </recommendedName>
</protein>
<dbReference type="EMBL" id="CP001940">
    <property type="protein sequence ID" value="ADH86750.1"/>
    <property type="molecule type" value="Genomic_DNA"/>
</dbReference>
<proteinExistence type="inferred from homology"/>
<dbReference type="HAMAP" id="MF_00358">
    <property type="entry name" value="Ribosomal_bS21"/>
    <property type="match status" value="1"/>
</dbReference>
<dbReference type="InParanoid" id="D6Z5L3"/>
<dbReference type="GO" id="GO:1990904">
    <property type="term" value="C:ribonucleoprotein complex"/>
    <property type="evidence" value="ECO:0007669"/>
    <property type="project" value="UniProtKB-KW"/>
</dbReference>
<evidence type="ECO:0000256" key="1">
    <source>
        <dbReference type="ARBA" id="ARBA00006640"/>
    </source>
</evidence>
<dbReference type="KEGG" id="dak:DaAHT2_2077"/>
<evidence type="ECO:0000256" key="5">
    <source>
        <dbReference type="HAMAP-Rule" id="MF_00358"/>
    </source>
</evidence>
<dbReference type="AlphaFoldDB" id="D6Z5L3"/>
<evidence type="ECO:0000256" key="2">
    <source>
        <dbReference type="ARBA" id="ARBA00022980"/>
    </source>
</evidence>
<sequence length="64" mass="7931">MIEVEVRGDVEHAIRILKKKLQLDGMKKELKRREFYEKPSAKRRRKTAESRRKLRKLMYKMERD</sequence>
<reference evidence="7" key="1">
    <citation type="submission" date="2010-02" db="EMBL/GenBank/DDBJ databases">
        <title>Complete sequence of Desulfurivibrio alkaliphilus AHT2.</title>
        <authorList>
            <consortium name="US DOE Joint Genome Institute"/>
            <person name="Pitluck S."/>
            <person name="Chertkov O."/>
            <person name="Detter J.C."/>
            <person name="Han C."/>
            <person name="Tapia R."/>
            <person name="Larimer F."/>
            <person name="Land M."/>
            <person name="Hauser L."/>
            <person name="Kyrpides N."/>
            <person name="Mikhailova N."/>
            <person name="Sorokin D.Y."/>
            <person name="Muyzer G."/>
            <person name="Woyke T."/>
        </authorList>
    </citation>
    <scope>NUCLEOTIDE SEQUENCE [LARGE SCALE GENOMIC DNA]</scope>
    <source>
        <strain evidence="7">DSM 19089 / UNIQEM U267 / AHT2</strain>
    </source>
</reference>
<comment type="similarity">
    <text evidence="1 5">Belongs to the bacterial ribosomal protein bS21 family.</text>
</comment>
<keyword evidence="2 5" id="KW-0689">Ribosomal protein</keyword>
<dbReference type="HOGENOM" id="CLU_159258_0_2_7"/>
<evidence type="ECO:0000313" key="6">
    <source>
        <dbReference type="EMBL" id="ADH86750.1"/>
    </source>
</evidence>
<evidence type="ECO:0000256" key="3">
    <source>
        <dbReference type="ARBA" id="ARBA00023274"/>
    </source>
</evidence>
<gene>
    <name evidence="5" type="primary">rpsU</name>
    <name evidence="6" type="ordered locus">DaAHT2_2077</name>
</gene>
<accession>D6Z5L3</accession>
<organism evidence="6 7">
    <name type="scientific">Desulfurivibrio alkaliphilus (strain DSM 19089 / UNIQEM U267 / AHT2)</name>
    <dbReference type="NCBI Taxonomy" id="589865"/>
    <lineage>
        <taxon>Bacteria</taxon>
        <taxon>Pseudomonadati</taxon>
        <taxon>Thermodesulfobacteriota</taxon>
        <taxon>Desulfobulbia</taxon>
        <taxon>Desulfobulbales</taxon>
        <taxon>Desulfobulbaceae</taxon>
        <taxon>Desulfurivibrio</taxon>
    </lineage>
</organism>
<keyword evidence="3 5" id="KW-0687">Ribonucleoprotein</keyword>
<dbReference type="Gene3D" id="1.20.5.1150">
    <property type="entry name" value="Ribosomal protein S8"/>
    <property type="match status" value="1"/>
</dbReference>
<dbReference type="Pfam" id="PF01165">
    <property type="entry name" value="Ribosomal_S21"/>
    <property type="match status" value="1"/>
</dbReference>
<dbReference type="FunCoup" id="D6Z5L3">
    <property type="interactions" value="462"/>
</dbReference>
<dbReference type="RefSeq" id="WP_013164268.1">
    <property type="nucleotide sequence ID" value="NC_014216.1"/>
</dbReference>
<dbReference type="InterPro" id="IPR001911">
    <property type="entry name" value="Ribosomal_bS21"/>
</dbReference>
<evidence type="ECO:0000256" key="4">
    <source>
        <dbReference type="ARBA" id="ARBA00035135"/>
    </source>
</evidence>
<dbReference type="GO" id="GO:0005840">
    <property type="term" value="C:ribosome"/>
    <property type="evidence" value="ECO:0007669"/>
    <property type="project" value="UniProtKB-KW"/>
</dbReference>
<dbReference type="STRING" id="589865.DaAHT2_2077"/>
<dbReference type="GO" id="GO:0006412">
    <property type="term" value="P:translation"/>
    <property type="evidence" value="ECO:0007669"/>
    <property type="project" value="UniProtKB-UniRule"/>
</dbReference>
<name>D6Z5L3_DESAT</name>